<dbReference type="GO" id="GO:0016491">
    <property type="term" value="F:oxidoreductase activity"/>
    <property type="evidence" value="ECO:0007669"/>
    <property type="project" value="UniProtKB-KW"/>
</dbReference>
<accession>A0A0U9HVC9</accession>
<dbReference type="PANTHER" id="PTHR42947:SF1">
    <property type="entry name" value="COB--COM HETERODISULFIDE REDUCTASE SUBUNIT B 1"/>
    <property type="match status" value="1"/>
</dbReference>
<dbReference type="Gene3D" id="1.20.1050.140">
    <property type="match status" value="1"/>
</dbReference>
<evidence type="ECO:0000313" key="4">
    <source>
        <dbReference type="Proteomes" id="UP000054976"/>
    </source>
</evidence>
<protein>
    <submittedName>
        <fullName evidence="3">Heterodisulfide reductase subunit B</fullName>
    </submittedName>
</protein>
<dbReference type="Proteomes" id="UP000054976">
    <property type="component" value="Unassembled WGS sequence"/>
</dbReference>
<reference evidence="4" key="1">
    <citation type="submission" date="2016-01" db="EMBL/GenBank/DDBJ databases">
        <title>Draft genome sequence of Thermodesulfovibrio aggregans strain TGE-P1.</title>
        <authorList>
            <person name="Sekiguchi Y."/>
            <person name="Ohashi A."/>
            <person name="Matsuura N."/>
            <person name="Tourlousse M.D."/>
        </authorList>
    </citation>
    <scope>NUCLEOTIDE SEQUENCE [LARGE SCALE GENOMIC DNA]</scope>
    <source>
        <strain evidence="4">TGE-P1</strain>
    </source>
</reference>
<sequence length="298" mass="32709">MKKIGFFLGCNIPFNRPDVEYSARYLLNELGYEIVELEGATCCPAFGTMPSLDLVGWAAASAWNLSIAEEKGVDIITGCGSCYGSLNEARYHMEKHPEIKEQVNKILAKVGKEYKGTTKVWNFINFLYEEVGLDNLKSKIKYNLNGLKCAVQTGCHNLWPSRAYPTNEENTFYPTRLREICEAMGGVAPHYSTITDCCGMGALRSTASEKSLALFKKKLDVIKEEVDPDVNVMGCSSCLLQFDAGQALLVEQKKLDYKIPAIHIVQLAAIAMGADVEKATAMASIPLNGVITKIKGGN</sequence>
<dbReference type="RefSeq" id="WP_059176265.1">
    <property type="nucleotide sequence ID" value="NZ_BCNO01000001.1"/>
</dbReference>
<evidence type="ECO:0000313" key="3">
    <source>
        <dbReference type="EMBL" id="GAQ94849.1"/>
    </source>
</evidence>
<feature type="domain" description="Cysteine-rich" evidence="2">
    <location>
        <begin position="150"/>
        <end position="243"/>
    </location>
</feature>
<dbReference type="AlphaFoldDB" id="A0A0U9HVC9"/>
<evidence type="ECO:0000256" key="1">
    <source>
        <dbReference type="ARBA" id="ARBA00023002"/>
    </source>
</evidence>
<feature type="domain" description="Cysteine-rich" evidence="2">
    <location>
        <begin position="5"/>
        <end position="86"/>
    </location>
</feature>
<dbReference type="STRING" id="86166.TAGGR_11036"/>
<dbReference type="EMBL" id="BCNO01000001">
    <property type="protein sequence ID" value="GAQ94849.1"/>
    <property type="molecule type" value="Genomic_DNA"/>
</dbReference>
<dbReference type="OrthoDB" id="9777685at2"/>
<dbReference type="InterPro" id="IPR004017">
    <property type="entry name" value="Cys_rich_dom"/>
</dbReference>
<keyword evidence="1" id="KW-0560">Oxidoreductase</keyword>
<dbReference type="Pfam" id="PF02754">
    <property type="entry name" value="CCG"/>
    <property type="match status" value="2"/>
</dbReference>
<name>A0A0U9HVC9_9BACT</name>
<keyword evidence="4" id="KW-1185">Reference proteome</keyword>
<proteinExistence type="predicted"/>
<dbReference type="InterPro" id="IPR051278">
    <property type="entry name" value="HdrB/HdrD_reductase"/>
</dbReference>
<comment type="caution">
    <text evidence="3">The sequence shown here is derived from an EMBL/GenBank/DDBJ whole genome shotgun (WGS) entry which is preliminary data.</text>
</comment>
<evidence type="ECO:0000259" key="2">
    <source>
        <dbReference type="Pfam" id="PF02754"/>
    </source>
</evidence>
<organism evidence="3 4">
    <name type="scientific">Thermodesulfovibrio aggregans</name>
    <dbReference type="NCBI Taxonomy" id="86166"/>
    <lineage>
        <taxon>Bacteria</taxon>
        <taxon>Pseudomonadati</taxon>
        <taxon>Nitrospirota</taxon>
        <taxon>Thermodesulfovibrionia</taxon>
        <taxon>Thermodesulfovibrionales</taxon>
        <taxon>Thermodesulfovibrionaceae</taxon>
        <taxon>Thermodesulfovibrio</taxon>
    </lineage>
</organism>
<gene>
    <name evidence="3" type="ORF">TAGGR_11036</name>
</gene>
<dbReference type="PANTHER" id="PTHR42947">
    <property type="entry name" value="COB--COM HETERODISULFIDE REDUCTASE SUBUNIT B 1"/>
    <property type="match status" value="1"/>
</dbReference>